<evidence type="ECO:0000313" key="3">
    <source>
        <dbReference type="EMBL" id="SHO58607.1"/>
    </source>
</evidence>
<sequence>MIGTMSRYHQEFYMIQITRRVSAFSHILLACTLLTGIHSFAATQNASDQPATTATPHRYEAFQPMRSFILVSVRDDSDLPAAYRWLYKYHVPDSISQFAPYVTKYATYRALPVPPEGKDYGTYNWIMTEHYWLINPFNTSNSAAPNGLAFKETFDPEYMRITRQPTDGDLRPTHWVGSREGYHPTVFAFAPLFWEEDYKGSDRTIEDGPNYRWLIVFKYPKGVTVEQGDKWFRQAFIPALAKRPEVNRILSSHILSQPHTSPFQRVAEIWFDNSKQWQKAMTAVSQSVAKPDWAVYDKFPYLEPYKDFVGEFLLDHPESDHLQQYQGYISTR</sequence>
<dbReference type="InterPro" id="IPR040518">
    <property type="entry name" value="Chalcone_N"/>
</dbReference>
<keyword evidence="4" id="KW-1185">Reference proteome</keyword>
<dbReference type="Gene3D" id="3.30.70.100">
    <property type="match status" value="1"/>
</dbReference>
<accession>A0A1M7Z0Y7</accession>
<dbReference type="AlphaFoldDB" id="A0A1M7Z0Y7"/>
<keyword evidence="1" id="KW-0732">Signal</keyword>
<organism evidence="3 4">
    <name type="scientific">Vibrio quintilis</name>
    <dbReference type="NCBI Taxonomy" id="1117707"/>
    <lineage>
        <taxon>Bacteria</taxon>
        <taxon>Pseudomonadati</taxon>
        <taxon>Pseudomonadota</taxon>
        <taxon>Gammaproteobacteria</taxon>
        <taxon>Vibrionales</taxon>
        <taxon>Vibrionaceae</taxon>
        <taxon>Vibrio</taxon>
    </lineage>
</organism>
<dbReference type="Proteomes" id="UP000184600">
    <property type="component" value="Unassembled WGS sequence"/>
</dbReference>
<dbReference type="Pfam" id="PF18232">
    <property type="entry name" value="Chalcone_N"/>
    <property type="match status" value="1"/>
</dbReference>
<dbReference type="SMR" id="A0A1M7Z0Y7"/>
<feature type="chain" id="PRO_5012297267" description="Chalcone isomerase N-terminal domain-containing protein" evidence="1">
    <location>
        <begin position="42"/>
        <end position="332"/>
    </location>
</feature>
<name>A0A1M7Z0Y7_9VIBR</name>
<evidence type="ECO:0000256" key="1">
    <source>
        <dbReference type="SAM" id="SignalP"/>
    </source>
</evidence>
<dbReference type="PROSITE" id="PS51257">
    <property type="entry name" value="PROKAR_LIPOPROTEIN"/>
    <property type="match status" value="1"/>
</dbReference>
<protein>
    <recommendedName>
        <fullName evidence="2">Chalcone isomerase N-terminal domain-containing protein</fullName>
    </recommendedName>
</protein>
<evidence type="ECO:0000313" key="4">
    <source>
        <dbReference type="Proteomes" id="UP000184600"/>
    </source>
</evidence>
<evidence type="ECO:0000259" key="2">
    <source>
        <dbReference type="Pfam" id="PF18232"/>
    </source>
</evidence>
<gene>
    <name evidence="3" type="ORF">VQ7734_04379</name>
</gene>
<dbReference type="EMBL" id="FRFG01000071">
    <property type="protein sequence ID" value="SHO58607.1"/>
    <property type="molecule type" value="Genomic_DNA"/>
</dbReference>
<reference evidence="4" key="1">
    <citation type="submission" date="2016-12" db="EMBL/GenBank/DDBJ databases">
        <authorList>
            <person name="Rodrigo-Torres L."/>
            <person name="Arahal R.D."/>
            <person name="Lucena T."/>
        </authorList>
    </citation>
    <scope>NUCLEOTIDE SEQUENCE [LARGE SCALE GENOMIC DNA]</scope>
</reference>
<feature type="signal peptide" evidence="1">
    <location>
        <begin position="1"/>
        <end position="41"/>
    </location>
</feature>
<feature type="domain" description="Chalcone isomerase N-terminal" evidence="2">
    <location>
        <begin position="62"/>
        <end position="140"/>
    </location>
</feature>
<proteinExistence type="predicted"/>